<reference evidence="2" key="1">
    <citation type="journal article" date="2013" name="G3 (Bethesda)">
        <title>Comparative genomics of a plant-pathogenic fungus, Pyrenophora tritici-repentis, reveals transduplication and the impact of repeat elements on pathogenicity and population divergence.</title>
        <authorList>
            <person name="Manning V.A."/>
            <person name="Pandelova I."/>
            <person name="Dhillon B."/>
            <person name="Wilhelm L.J."/>
            <person name="Goodwin S.B."/>
            <person name="Berlin A.M."/>
            <person name="Figueroa M."/>
            <person name="Freitag M."/>
            <person name="Hane J.K."/>
            <person name="Henrissat B."/>
            <person name="Holman W.H."/>
            <person name="Kodira C.D."/>
            <person name="Martin J."/>
            <person name="Oliver R.P."/>
            <person name="Robbertse B."/>
            <person name="Schackwitz W."/>
            <person name="Schwartz D.C."/>
            <person name="Spatafora J.W."/>
            <person name="Turgeon B.G."/>
            <person name="Yandava C."/>
            <person name="Young S."/>
            <person name="Zhou S."/>
            <person name="Zeng Q."/>
            <person name="Grigoriev I.V."/>
            <person name="Ma L.-J."/>
            <person name="Ciuffetti L.M."/>
        </authorList>
    </citation>
    <scope>NUCLEOTIDE SEQUENCE [LARGE SCALE GENOMIC DNA]</scope>
    <source>
        <strain evidence="2">Pt-1C-BFP</strain>
    </source>
</reference>
<dbReference type="AlphaFoldDB" id="B2VT46"/>
<evidence type="ECO:0000313" key="1">
    <source>
        <dbReference type="EMBL" id="EDU41320.1"/>
    </source>
</evidence>
<sequence>MVAGDVAMKVTATQAGDPWSGLGVVASGTLATQLEAIALPRKPVRARGYLVLENTPWECRRRQQQ</sequence>
<accession>B2VT46</accession>
<dbReference type="EMBL" id="DS231615">
    <property type="protein sequence ID" value="EDU41320.1"/>
    <property type="molecule type" value="Genomic_DNA"/>
</dbReference>
<name>B2VT46_PYRTR</name>
<dbReference type="Proteomes" id="UP000001471">
    <property type="component" value="Unassembled WGS sequence"/>
</dbReference>
<protein>
    <submittedName>
        <fullName evidence="1">Uncharacterized protein</fullName>
    </submittedName>
</protein>
<organism evidence="1 2">
    <name type="scientific">Pyrenophora tritici-repentis (strain Pt-1C-BFP)</name>
    <name type="common">Wheat tan spot fungus</name>
    <name type="synonym">Drechslera tritici-repentis</name>
    <dbReference type="NCBI Taxonomy" id="426418"/>
    <lineage>
        <taxon>Eukaryota</taxon>
        <taxon>Fungi</taxon>
        <taxon>Dikarya</taxon>
        <taxon>Ascomycota</taxon>
        <taxon>Pezizomycotina</taxon>
        <taxon>Dothideomycetes</taxon>
        <taxon>Pleosporomycetidae</taxon>
        <taxon>Pleosporales</taxon>
        <taxon>Pleosporineae</taxon>
        <taxon>Pleosporaceae</taxon>
        <taxon>Pyrenophora</taxon>
    </lineage>
</organism>
<gene>
    <name evidence="1" type="ORF">PTRG_01882</name>
</gene>
<dbReference type="HOGENOM" id="CLU_2850776_0_0_1"/>
<evidence type="ECO:0000313" key="2">
    <source>
        <dbReference type="Proteomes" id="UP000001471"/>
    </source>
</evidence>
<proteinExistence type="predicted"/>
<dbReference type="InParanoid" id="B2VT46"/>